<proteinExistence type="predicted"/>
<dbReference type="AlphaFoldDB" id="A0AAN9MSV2"/>
<sequence length="102" mass="11742">MRYLVLFIERNLEEKDVIRLNFVSQPDGPLIGNGLVSRSNVKDKIHHDKEVIDAAIEMIYSVDMRERLGTTLRVFCDIILEDAEPAKKKLYELKLSLLVEIG</sequence>
<protein>
    <submittedName>
        <fullName evidence="1">Uncharacterized protein</fullName>
    </submittedName>
</protein>
<keyword evidence="2" id="KW-1185">Reference proteome</keyword>
<reference evidence="1 2" key="1">
    <citation type="submission" date="2024-01" db="EMBL/GenBank/DDBJ databases">
        <title>The genomes of 5 underutilized Papilionoideae crops provide insights into root nodulation and disease resistanc.</title>
        <authorList>
            <person name="Jiang F."/>
        </authorList>
    </citation>
    <scope>NUCLEOTIDE SEQUENCE [LARGE SCALE GENOMIC DNA]</scope>
    <source>
        <strain evidence="1">LVBAO_FW01</strain>
        <tissue evidence="1">Leaves</tissue>
    </source>
</reference>
<gene>
    <name evidence="1" type="ORF">VNO77_02375</name>
</gene>
<name>A0AAN9MSV2_CANGL</name>
<evidence type="ECO:0000313" key="1">
    <source>
        <dbReference type="EMBL" id="KAK7360385.1"/>
    </source>
</evidence>
<dbReference type="Proteomes" id="UP001367508">
    <property type="component" value="Unassembled WGS sequence"/>
</dbReference>
<dbReference type="EMBL" id="JAYMYQ010000001">
    <property type="protein sequence ID" value="KAK7360385.1"/>
    <property type="molecule type" value="Genomic_DNA"/>
</dbReference>
<organism evidence="1 2">
    <name type="scientific">Canavalia gladiata</name>
    <name type="common">Sword bean</name>
    <name type="synonym">Dolichos gladiatus</name>
    <dbReference type="NCBI Taxonomy" id="3824"/>
    <lineage>
        <taxon>Eukaryota</taxon>
        <taxon>Viridiplantae</taxon>
        <taxon>Streptophyta</taxon>
        <taxon>Embryophyta</taxon>
        <taxon>Tracheophyta</taxon>
        <taxon>Spermatophyta</taxon>
        <taxon>Magnoliopsida</taxon>
        <taxon>eudicotyledons</taxon>
        <taxon>Gunneridae</taxon>
        <taxon>Pentapetalae</taxon>
        <taxon>rosids</taxon>
        <taxon>fabids</taxon>
        <taxon>Fabales</taxon>
        <taxon>Fabaceae</taxon>
        <taxon>Papilionoideae</taxon>
        <taxon>50 kb inversion clade</taxon>
        <taxon>NPAAA clade</taxon>
        <taxon>indigoferoid/millettioid clade</taxon>
        <taxon>Phaseoleae</taxon>
        <taxon>Canavalia</taxon>
    </lineage>
</organism>
<accession>A0AAN9MSV2</accession>
<evidence type="ECO:0000313" key="2">
    <source>
        <dbReference type="Proteomes" id="UP001367508"/>
    </source>
</evidence>
<comment type="caution">
    <text evidence="1">The sequence shown here is derived from an EMBL/GenBank/DDBJ whole genome shotgun (WGS) entry which is preliminary data.</text>
</comment>